<keyword evidence="2" id="KW-1185">Reference proteome</keyword>
<evidence type="ECO:0000313" key="2">
    <source>
        <dbReference type="Proteomes" id="UP000287609"/>
    </source>
</evidence>
<accession>A0A430FQH0</accession>
<evidence type="ECO:0000313" key="1">
    <source>
        <dbReference type="EMBL" id="RSX55077.1"/>
    </source>
</evidence>
<organism evidence="1 2">
    <name type="scientific">Bifidobacterium dolichotidis</name>
    <dbReference type="NCBI Taxonomy" id="2306976"/>
    <lineage>
        <taxon>Bacteria</taxon>
        <taxon>Bacillati</taxon>
        <taxon>Actinomycetota</taxon>
        <taxon>Actinomycetes</taxon>
        <taxon>Bifidobacteriales</taxon>
        <taxon>Bifidobacteriaceae</taxon>
        <taxon>Bifidobacterium</taxon>
    </lineage>
</organism>
<dbReference type="Proteomes" id="UP000287609">
    <property type="component" value="Unassembled WGS sequence"/>
</dbReference>
<gene>
    <name evidence="1" type="ORF">D2E26_1131</name>
</gene>
<comment type="caution">
    <text evidence="1">The sequence shown here is derived from an EMBL/GenBank/DDBJ whole genome shotgun (WGS) entry which is preliminary data.</text>
</comment>
<dbReference type="AlphaFoldDB" id="A0A430FQH0"/>
<sequence length="52" mass="5833">MPDCAVFKAEGNKKYQALCEFEWVSEPRHTATAKFSKSVWSGLNKSAELSHS</sequence>
<protein>
    <submittedName>
        <fullName evidence="1">Uncharacterized protein</fullName>
    </submittedName>
</protein>
<proteinExistence type="predicted"/>
<name>A0A430FQH0_9BIFI</name>
<dbReference type="EMBL" id="QXGM01000002">
    <property type="protein sequence ID" value="RSX55077.1"/>
    <property type="molecule type" value="Genomic_DNA"/>
</dbReference>
<reference evidence="1 2" key="1">
    <citation type="submission" date="2018-09" db="EMBL/GenBank/DDBJ databases">
        <title>Characterization of the phylogenetic diversity of five novel species belonging to the genus Bifidobacterium.</title>
        <authorList>
            <person name="Lugli G.A."/>
            <person name="Duranti S."/>
            <person name="Milani C."/>
        </authorList>
    </citation>
    <scope>NUCLEOTIDE SEQUENCE [LARGE SCALE GENOMIC DNA]</scope>
    <source>
        <strain evidence="1 2">2036B</strain>
    </source>
</reference>